<evidence type="ECO:0000313" key="2">
    <source>
        <dbReference type="Proteomes" id="UP001054821"/>
    </source>
</evidence>
<dbReference type="InterPro" id="IPR053134">
    <property type="entry name" value="RNA-dir_DNA_polymerase"/>
</dbReference>
<dbReference type="AlphaFoldDB" id="A0AAD4YMI6"/>
<organism evidence="1 2">
    <name type="scientific">Prunus dulcis</name>
    <name type="common">Almond</name>
    <name type="synonym">Amygdalus dulcis</name>
    <dbReference type="NCBI Taxonomy" id="3755"/>
    <lineage>
        <taxon>Eukaryota</taxon>
        <taxon>Viridiplantae</taxon>
        <taxon>Streptophyta</taxon>
        <taxon>Embryophyta</taxon>
        <taxon>Tracheophyta</taxon>
        <taxon>Spermatophyta</taxon>
        <taxon>Magnoliopsida</taxon>
        <taxon>eudicotyledons</taxon>
        <taxon>Gunneridae</taxon>
        <taxon>Pentapetalae</taxon>
        <taxon>rosids</taxon>
        <taxon>fabids</taxon>
        <taxon>Rosales</taxon>
        <taxon>Rosaceae</taxon>
        <taxon>Amygdaloideae</taxon>
        <taxon>Amygdaleae</taxon>
        <taxon>Prunus</taxon>
    </lineage>
</organism>
<dbReference type="SUPFAM" id="SSF56672">
    <property type="entry name" value="DNA/RNA polymerases"/>
    <property type="match status" value="1"/>
</dbReference>
<sequence>MVDLDVILGCFSEDLLGLSPHQEIEFIFELAPGTESISQVLYRTAPAKLKELKTQFKELFNQLKGAKVFSKSDLRLGYLQLRVRKEYVPKTACRMRYGHHELLVMPCGLRTMPATCWTPLEQSVSALLRSFRDCVPK</sequence>
<comment type="caution">
    <text evidence="1">The sequence shown here is derived from an EMBL/GenBank/DDBJ whole genome shotgun (WGS) entry which is preliminary data.</text>
</comment>
<dbReference type="EMBL" id="JAJFAZ020000008">
    <property type="protein sequence ID" value="KAI5314560.1"/>
    <property type="molecule type" value="Genomic_DNA"/>
</dbReference>
<dbReference type="InterPro" id="IPR043128">
    <property type="entry name" value="Rev_trsase/Diguanyl_cyclase"/>
</dbReference>
<reference evidence="1 2" key="1">
    <citation type="journal article" date="2022" name="G3 (Bethesda)">
        <title>Whole-genome sequence and methylome profiling of the almond [Prunus dulcis (Mill.) D.A. Webb] cultivar 'Nonpareil'.</title>
        <authorList>
            <person name="D'Amico-Willman K.M."/>
            <person name="Ouma W.Z."/>
            <person name="Meulia T."/>
            <person name="Sideli G.M."/>
            <person name="Gradziel T.M."/>
            <person name="Fresnedo-Ramirez J."/>
        </authorList>
    </citation>
    <scope>NUCLEOTIDE SEQUENCE [LARGE SCALE GENOMIC DNA]</scope>
    <source>
        <strain evidence="1">Clone GOH B32 T37-40</strain>
    </source>
</reference>
<dbReference type="Gene3D" id="3.30.70.270">
    <property type="match status" value="1"/>
</dbReference>
<name>A0AAD4YMI6_PRUDU</name>
<dbReference type="PANTHER" id="PTHR24559:SF444">
    <property type="entry name" value="REVERSE TRANSCRIPTASE DOMAIN-CONTAINING PROTEIN"/>
    <property type="match status" value="1"/>
</dbReference>
<proteinExistence type="predicted"/>
<keyword evidence="2" id="KW-1185">Reference proteome</keyword>
<dbReference type="Proteomes" id="UP001054821">
    <property type="component" value="Chromosome 8"/>
</dbReference>
<dbReference type="PANTHER" id="PTHR24559">
    <property type="entry name" value="TRANSPOSON TY3-I GAG-POL POLYPROTEIN"/>
    <property type="match status" value="1"/>
</dbReference>
<evidence type="ECO:0000313" key="1">
    <source>
        <dbReference type="EMBL" id="KAI5314560.1"/>
    </source>
</evidence>
<protein>
    <submittedName>
        <fullName evidence="1">Uncharacterized protein</fullName>
    </submittedName>
</protein>
<dbReference type="InterPro" id="IPR043502">
    <property type="entry name" value="DNA/RNA_pol_sf"/>
</dbReference>
<accession>A0AAD4YMI6</accession>
<gene>
    <name evidence="1" type="ORF">L3X38_043736</name>
</gene>
<dbReference type="Gene3D" id="3.10.10.10">
    <property type="entry name" value="HIV Type 1 Reverse Transcriptase, subunit A, domain 1"/>
    <property type="match status" value="1"/>
</dbReference>